<evidence type="ECO:0000256" key="7">
    <source>
        <dbReference type="ARBA" id="ARBA00022833"/>
    </source>
</evidence>
<keyword evidence="6" id="KW-0378">Hydrolase</keyword>
<dbReference type="Proteomes" id="UP000253529">
    <property type="component" value="Unassembled WGS sequence"/>
</dbReference>
<keyword evidence="9" id="KW-0482">Metalloprotease</keyword>
<evidence type="ECO:0000313" key="14">
    <source>
        <dbReference type="Proteomes" id="UP000253529"/>
    </source>
</evidence>
<evidence type="ECO:0000256" key="4">
    <source>
        <dbReference type="ARBA" id="ARBA00022670"/>
    </source>
</evidence>
<dbReference type="AlphaFoldDB" id="A0A366F4Y7"/>
<evidence type="ECO:0000256" key="11">
    <source>
        <dbReference type="SAM" id="Phobius"/>
    </source>
</evidence>
<sequence length="380" mass="40456">MAILHPVSELLSWLGWYVLPFIVIISAIVFIHELGHYLVGRWCGVRIDAFSIGFGPELFARVDSHGTRWRVGALPLGGYVKFHGDANAASVDVGTLDIGVEPSRTLAAQPVQNRAAIVLAGPVANFLLAFVIFTGVFMSFGRVEHMPRVGRVEANSPAAAAGFLPGDLVKSVDGDPVRSFEALQEATLLSAGLPLTFQVERDGRTVGLTATPAVTVVDQGVFGKRKMSHLGLGSSTAPSDTRIARCSVPVCAAWGADRVWVITKSTALYIVGVVAGRESTDQMSGLIGAAQMAGEIAKISVFDLFYYAALISVSVGFMNLLPIPLLDGGHLVFYAFEALLGRPLSQRMQEIGLRVGIVLVATLLVFTTSHDILRLVSSGN</sequence>
<evidence type="ECO:0000256" key="1">
    <source>
        <dbReference type="ARBA" id="ARBA00001947"/>
    </source>
</evidence>
<keyword evidence="4 13" id="KW-0645">Protease</keyword>
<dbReference type="SMART" id="SM00228">
    <property type="entry name" value="PDZ"/>
    <property type="match status" value="1"/>
</dbReference>
<comment type="similarity">
    <text evidence="3">Belongs to the peptidase M50B family.</text>
</comment>
<name>A0A366F4Y7_9HYPH</name>
<feature type="transmembrane region" description="Helical" evidence="11">
    <location>
        <begin position="351"/>
        <end position="373"/>
    </location>
</feature>
<keyword evidence="8 11" id="KW-1133">Transmembrane helix</keyword>
<dbReference type="RefSeq" id="WP_113890724.1">
    <property type="nucleotide sequence ID" value="NZ_QNRK01000021.1"/>
</dbReference>
<dbReference type="GO" id="GO:0004222">
    <property type="term" value="F:metalloendopeptidase activity"/>
    <property type="evidence" value="ECO:0007669"/>
    <property type="project" value="InterPro"/>
</dbReference>
<dbReference type="InterPro" id="IPR008915">
    <property type="entry name" value="Peptidase_M50"/>
</dbReference>
<dbReference type="Pfam" id="PF02163">
    <property type="entry name" value="Peptidase_M50"/>
    <property type="match status" value="1"/>
</dbReference>
<dbReference type="Gene3D" id="2.30.42.10">
    <property type="match status" value="1"/>
</dbReference>
<protein>
    <submittedName>
        <fullName evidence="13">Regulator of sigma E protease</fullName>
    </submittedName>
</protein>
<keyword evidence="10 11" id="KW-0472">Membrane</keyword>
<dbReference type="SUPFAM" id="SSF50156">
    <property type="entry name" value="PDZ domain-like"/>
    <property type="match status" value="1"/>
</dbReference>
<dbReference type="Pfam" id="PF17820">
    <property type="entry name" value="PDZ_6"/>
    <property type="match status" value="1"/>
</dbReference>
<evidence type="ECO:0000256" key="8">
    <source>
        <dbReference type="ARBA" id="ARBA00022989"/>
    </source>
</evidence>
<evidence type="ECO:0000256" key="2">
    <source>
        <dbReference type="ARBA" id="ARBA00004141"/>
    </source>
</evidence>
<feature type="domain" description="PDZ" evidence="12">
    <location>
        <begin position="134"/>
        <end position="203"/>
    </location>
</feature>
<evidence type="ECO:0000256" key="6">
    <source>
        <dbReference type="ARBA" id="ARBA00022801"/>
    </source>
</evidence>
<proteinExistence type="inferred from homology"/>
<feature type="transmembrane region" description="Helical" evidence="11">
    <location>
        <begin position="304"/>
        <end position="326"/>
    </location>
</feature>
<organism evidence="13 14">
    <name type="scientific">Roseiarcus fermentans</name>
    <dbReference type="NCBI Taxonomy" id="1473586"/>
    <lineage>
        <taxon>Bacteria</taxon>
        <taxon>Pseudomonadati</taxon>
        <taxon>Pseudomonadota</taxon>
        <taxon>Alphaproteobacteria</taxon>
        <taxon>Hyphomicrobiales</taxon>
        <taxon>Roseiarcaceae</taxon>
        <taxon>Roseiarcus</taxon>
    </lineage>
</organism>
<dbReference type="InterPro" id="IPR036034">
    <property type="entry name" value="PDZ_sf"/>
</dbReference>
<evidence type="ECO:0000256" key="5">
    <source>
        <dbReference type="ARBA" id="ARBA00022692"/>
    </source>
</evidence>
<comment type="subcellular location">
    <subcellularLocation>
        <location evidence="2">Membrane</location>
        <topology evidence="2">Multi-pass membrane protein</topology>
    </subcellularLocation>
</comment>
<feature type="transmembrane region" description="Helical" evidence="11">
    <location>
        <begin position="12"/>
        <end position="32"/>
    </location>
</feature>
<keyword evidence="5 11" id="KW-0812">Transmembrane</keyword>
<dbReference type="PANTHER" id="PTHR42837:SF2">
    <property type="entry name" value="MEMBRANE METALLOPROTEASE ARASP2, CHLOROPLASTIC-RELATED"/>
    <property type="match status" value="1"/>
</dbReference>
<feature type="transmembrane region" description="Helical" evidence="11">
    <location>
        <begin position="115"/>
        <end position="138"/>
    </location>
</feature>
<dbReference type="GO" id="GO:0006508">
    <property type="term" value="P:proteolysis"/>
    <property type="evidence" value="ECO:0007669"/>
    <property type="project" value="UniProtKB-KW"/>
</dbReference>
<reference evidence="13 14" key="1">
    <citation type="submission" date="2018-06" db="EMBL/GenBank/DDBJ databases">
        <title>Genomic Encyclopedia of Type Strains, Phase IV (KMG-IV): sequencing the most valuable type-strain genomes for metagenomic binning, comparative biology and taxonomic classification.</title>
        <authorList>
            <person name="Goeker M."/>
        </authorList>
    </citation>
    <scope>NUCLEOTIDE SEQUENCE [LARGE SCALE GENOMIC DNA]</scope>
    <source>
        <strain evidence="13 14">DSM 24875</strain>
    </source>
</reference>
<dbReference type="CDD" id="cd23081">
    <property type="entry name" value="cpPDZ_EcRseP-like"/>
    <property type="match status" value="1"/>
</dbReference>
<evidence type="ECO:0000259" key="12">
    <source>
        <dbReference type="SMART" id="SM00228"/>
    </source>
</evidence>
<dbReference type="CDD" id="cd06163">
    <property type="entry name" value="S2P-M50_PDZ_RseP-like"/>
    <property type="match status" value="1"/>
</dbReference>
<dbReference type="InterPro" id="IPR001478">
    <property type="entry name" value="PDZ"/>
</dbReference>
<dbReference type="PANTHER" id="PTHR42837">
    <property type="entry name" value="REGULATOR OF SIGMA-E PROTEASE RSEP"/>
    <property type="match status" value="1"/>
</dbReference>
<dbReference type="InterPro" id="IPR004387">
    <property type="entry name" value="Pept_M50_Zn"/>
</dbReference>
<gene>
    <name evidence="13" type="ORF">DFR50_12157</name>
</gene>
<comment type="cofactor">
    <cofactor evidence="1">
        <name>Zn(2+)</name>
        <dbReference type="ChEBI" id="CHEBI:29105"/>
    </cofactor>
</comment>
<keyword evidence="14" id="KW-1185">Reference proteome</keyword>
<dbReference type="EMBL" id="QNRK01000021">
    <property type="protein sequence ID" value="RBP09712.1"/>
    <property type="molecule type" value="Genomic_DNA"/>
</dbReference>
<evidence type="ECO:0000256" key="9">
    <source>
        <dbReference type="ARBA" id="ARBA00023049"/>
    </source>
</evidence>
<dbReference type="OrthoDB" id="9782003at2"/>
<evidence type="ECO:0000256" key="10">
    <source>
        <dbReference type="ARBA" id="ARBA00023136"/>
    </source>
</evidence>
<dbReference type="InterPro" id="IPR041489">
    <property type="entry name" value="PDZ_6"/>
</dbReference>
<evidence type="ECO:0000313" key="13">
    <source>
        <dbReference type="EMBL" id="RBP09712.1"/>
    </source>
</evidence>
<dbReference type="GO" id="GO:0016020">
    <property type="term" value="C:membrane"/>
    <property type="evidence" value="ECO:0007669"/>
    <property type="project" value="UniProtKB-SubCell"/>
</dbReference>
<comment type="caution">
    <text evidence="13">The sequence shown here is derived from an EMBL/GenBank/DDBJ whole genome shotgun (WGS) entry which is preliminary data.</text>
</comment>
<accession>A0A366F4Y7</accession>
<evidence type="ECO:0000256" key="3">
    <source>
        <dbReference type="ARBA" id="ARBA00007931"/>
    </source>
</evidence>
<keyword evidence="7" id="KW-0862">Zinc</keyword>